<dbReference type="Gene3D" id="1.20.1290.10">
    <property type="entry name" value="AhpD-like"/>
    <property type="match status" value="1"/>
</dbReference>
<dbReference type="InterPro" id="IPR003779">
    <property type="entry name" value="CMD-like"/>
</dbReference>
<dbReference type="PANTHER" id="PTHR33930:SF2">
    <property type="entry name" value="BLR3452 PROTEIN"/>
    <property type="match status" value="1"/>
</dbReference>
<dbReference type="GO" id="GO:0051920">
    <property type="term" value="F:peroxiredoxin activity"/>
    <property type="evidence" value="ECO:0007669"/>
    <property type="project" value="InterPro"/>
</dbReference>
<dbReference type="Pfam" id="PF02627">
    <property type="entry name" value="CMD"/>
    <property type="match status" value="1"/>
</dbReference>
<dbReference type="KEGG" id="mars:A8C75_02715"/>
<evidence type="ECO:0000313" key="2">
    <source>
        <dbReference type="EMBL" id="ANG61487.1"/>
    </source>
</evidence>
<dbReference type="SUPFAM" id="SSF69118">
    <property type="entry name" value="AhpD-like"/>
    <property type="match status" value="1"/>
</dbReference>
<accession>A0A1A9EUF3</accession>
<gene>
    <name evidence="2" type="ORF">A8C75_02715</name>
</gene>
<reference evidence="3" key="1">
    <citation type="submission" date="2016-05" db="EMBL/GenBank/DDBJ databases">
        <authorList>
            <person name="Baek K."/>
            <person name="Yang S.-J."/>
        </authorList>
    </citation>
    <scope>NUCLEOTIDE SEQUENCE [LARGE SCALE GENOMIC DNA]</scope>
    <source>
        <strain evidence="3">ST58-10</strain>
    </source>
</reference>
<organism evidence="2 3">
    <name type="scientific">Marinobacterium aestuarii</name>
    <dbReference type="NCBI Taxonomy" id="1821621"/>
    <lineage>
        <taxon>Bacteria</taxon>
        <taxon>Pseudomonadati</taxon>
        <taxon>Pseudomonadota</taxon>
        <taxon>Gammaproteobacteria</taxon>
        <taxon>Oceanospirillales</taxon>
        <taxon>Oceanospirillaceae</taxon>
        <taxon>Marinobacterium</taxon>
    </lineage>
</organism>
<evidence type="ECO:0000313" key="3">
    <source>
        <dbReference type="Proteomes" id="UP000078070"/>
    </source>
</evidence>
<reference evidence="2 3" key="2">
    <citation type="journal article" date="2018" name="Int. J. Syst. Evol. Microbiol.">
        <title>Marinobacterium aestuarii sp. nov., a benzene-degrading marine bacterium isolated from estuary sediment.</title>
        <authorList>
            <person name="Bae S.S."/>
            <person name="Jung J."/>
            <person name="Chung D."/>
            <person name="Baek K."/>
        </authorList>
    </citation>
    <scope>NUCLEOTIDE SEQUENCE [LARGE SCALE GENOMIC DNA]</scope>
    <source>
        <strain evidence="2 3">ST58-10</strain>
    </source>
</reference>
<dbReference type="InterPro" id="IPR029032">
    <property type="entry name" value="AhpD-like"/>
</dbReference>
<dbReference type="PANTHER" id="PTHR33930">
    <property type="entry name" value="ALKYL HYDROPEROXIDE REDUCTASE AHPD"/>
    <property type="match status" value="1"/>
</dbReference>
<sequence length="106" mass="11445">MAESKLPKNYVQFRSRYKKLAGALDNLGKAVREEGPLDEKSAQLIQLAAAASIRSEGAVHSHCRRALDAGASPDEIRHAILLLTSTLGFPAMMAALSWVEDVLNAD</sequence>
<keyword evidence="2" id="KW-0560">Oxidoreductase</keyword>
<evidence type="ECO:0000259" key="1">
    <source>
        <dbReference type="Pfam" id="PF02627"/>
    </source>
</evidence>
<dbReference type="AlphaFoldDB" id="A0A1A9EUF3"/>
<protein>
    <submittedName>
        <fullName evidence="2">Alkylhydroperoxidase</fullName>
    </submittedName>
</protein>
<dbReference type="Proteomes" id="UP000078070">
    <property type="component" value="Chromosome"/>
</dbReference>
<dbReference type="RefSeq" id="WP_067377756.1">
    <property type="nucleotide sequence ID" value="NZ_CP015839.1"/>
</dbReference>
<keyword evidence="3" id="KW-1185">Reference proteome</keyword>
<keyword evidence="2" id="KW-0575">Peroxidase</keyword>
<name>A0A1A9EUF3_9GAMM</name>
<feature type="domain" description="Carboxymuconolactone decarboxylase-like" evidence="1">
    <location>
        <begin position="20"/>
        <end position="101"/>
    </location>
</feature>
<dbReference type="EMBL" id="CP015839">
    <property type="protein sequence ID" value="ANG61487.1"/>
    <property type="molecule type" value="Genomic_DNA"/>
</dbReference>
<dbReference type="OrthoDB" id="425264at2"/>
<dbReference type="STRING" id="1821621.A8C75_02715"/>
<proteinExistence type="predicted"/>